<keyword evidence="1" id="KW-0812">Transmembrane</keyword>
<keyword evidence="1" id="KW-0472">Membrane</keyword>
<comment type="caution">
    <text evidence="2">The sequence shown here is derived from an EMBL/GenBank/DDBJ whole genome shotgun (WGS) entry which is preliminary data.</text>
</comment>
<feature type="transmembrane region" description="Helical" evidence="1">
    <location>
        <begin position="110"/>
        <end position="133"/>
    </location>
</feature>
<organism evidence="2 3">
    <name type="scientific">Pseudoduganella rivuli</name>
    <dbReference type="NCBI Taxonomy" id="2666085"/>
    <lineage>
        <taxon>Bacteria</taxon>
        <taxon>Pseudomonadati</taxon>
        <taxon>Pseudomonadota</taxon>
        <taxon>Betaproteobacteria</taxon>
        <taxon>Burkholderiales</taxon>
        <taxon>Oxalobacteraceae</taxon>
        <taxon>Telluria group</taxon>
        <taxon>Pseudoduganella</taxon>
    </lineage>
</organism>
<evidence type="ECO:0000256" key="1">
    <source>
        <dbReference type="SAM" id="Phobius"/>
    </source>
</evidence>
<proteinExistence type="predicted"/>
<keyword evidence="2" id="KW-0378">Hydrolase</keyword>
<keyword evidence="3" id="KW-1185">Reference proteome</keyword>
<protein>
    <submittedName>
        <fullName evidence="2">Metal-dependent hydrolase</fullName>
    </submittedName>
</protein>
<gene>
    <name evidence="2" type="ORF">GJ700_34460</name>
</gene>
<dbReference type="Pfam" id="PF04307">
    <property type="entry name" value="YdjM"/>
    <property type="match status" value="1"/>
</dbReference>
<dbReference type="GO" id="GO:0016787">
    <property type="term" value="F:hydrolase activity"/>
    <property type="evidence" value="ECO:0007669"/>
    <property type="project" value="UniProtKB-KW"/>
</dbReference>
<evidence type="ECO:0000313" key="3">
    <source>
        <dbReference type="Proteomes" id="UP000446768"/>
    </source>
</evidence>
<feature type="transmembrane region" description="Helical" evidence="1">
    <location>
        <begin position="86"/>
        <end position="104"/>
    </location>
</feature>
<dbReference type="Proteomes" id="UP000446768">
    <property type="component" value="Unassembled WGS sequence"/>
</dbReference>
<dbReference type="AlphaFoldDB" id="A0A7X2IVH5"/>
<accession>A0A7X2IVH5</accession>
<name>A0A7X2IVH5_9BURK</name>
<sequence>MKSRRDCTCSACATRPTWPASTPTSTLFTREINDMRWISHIAIAASLCAAANPGAVPAAVLGSTFPDWSEWILRAVTGRKVRHRGATHYLSTWLLLAGFAALLWDWQGWLLWFALGNVIHWFCDALTVSGAPVGWWSDRRVTLFGGRVKTGSMAELAITAGIVALCAVVIYTRRDVPGTFIPFFYRYDRLYRDGLIDGSEWKQHRFDFI</sequence>
<evidence type="ECO:0000313" key="2">
    <source>
        <dbReference type="EMBL" id="MRV76825.1"/>
    </source>
</evidence>
<dbReference type="InterPro" id="IPR007404">
    <property type="entry name" value="YdjM-like"/>
</dbReference>
<keyword evidence="1" id="KW-1133">Transmembrane helix</keyword>
<reference evidence="2 3" key="1">
    <citation type="submission" date="2019-11" db="EMBL/GenBank/DDBJ databases">
        <title>Novel species isolated from a subtropical stream in China.</title>
        <authorList>
            <person name="Lu H."/>
        </authorList>
    </citation>
    <scope>NUCLEOTIDE SEQUENCE [LARGE SCALE GENOMIC DNA]</scope>
    <source>
        <strain evidence="2 3">FT92W</strain>
    </source>
</reference>
<dbReference type="EMBL" id="WKJJ01000048">
    <property type="protein sequence ID" value="MRV76825.1"/>
    <property type="molecule type" value="Genomic_DNA"/>
</dbReference>
<feature type="transmembrane region" description="Helical" evidence="1">
    <location>
        <begin position="154"/>
        <end position="172"/>
    </location>
</feature>